<dbReference type="InterPro" id="IPR015946">
    <property type="entry name" value="KH_dom-like_a/b"/>
</dbReference>
<comment type="caution">
    <text evidence="1">The sequence shown here is derived from an EMBL/GenBank/DDBJ whole genome shotgun (WGS) entry which is preliminary data.</text>
</comment>
<dbReference type="Gene3D" id="3.30.300.20">
    <property type="match status" value="1"/>
</dbReference>
<evidence type="ECO:0000313" key="1">
    <source>
        <dbReference type="EMBL" id="KKO70998.1"/>
    </source>
</evidence>
<reference evidence="1 2" key="1">
    <citation type="submission" date="2015-04" db="EMBL/GenBank/DDBJ databases">
        <title>Genome sequence of Kerstersia gyiorum CG1.</title>
        <authorList>
            <person name="Greninger A.L."/>
            <person name="Kozyreva V."/>
            <person name="Chaturvedi V."/>
        </authorList>
    </citation>
    <scope>NUCLEOTIDE SEQUENCE [LARGE SCALE GENOMIC DNA]</scope>
    <source>
        <strain evidence="1 2">CG1</strain>
    </source>
</reference>
<dbReference type="Proteomes" id="UP000078084">
    <property type="component" value="Unassembled WGS sequence"/>
</dbReference>
<proteinExistence type="predicted"/>
<gene>
    <name evidence="1" type="ORF">AAV32_13510</name>
</gene>
<dbReference type="STRING" id="206506.AAV32_13510"/>
<dbReference type="SUPFAM" id="SSF82784">
    <property type="entry name" value="OsmC-like"/>
    <property type="match status" value="1"/>
</dbReference>
<dbReference type="GeneID" id="99728153"/>
<evidence type="ECO:0008006" key="3">
    <source>
        <dbReference type="Google" id="ProtNLM"/>
    </source>
</evidence>
<organism evidence="1 2">
    <name type="scientific">Kerstersia gyiorum</name>
    <dbReference type="NCBI Taxonomy" id="206506"/>
    <lineage>
        <taxon>Bacteria</taxon>
        <taxon>Pseudomonadati</taxon>
        <taxon>Pseudomonadota</taxon>
        <taxon>Betaproteobacteria</taxon>
        <taxon>Burkholderiales</taxon>
        <taxon>Alcaligenaceae</taxon>
        <taxon>Kerstersia</taxon>
    </lineage>
</organism>
<protein>
    <recommendedName>
        <fullName evidence="3">OsmC-like protein</fullName>
    </recommendedName>
</protein>
<sequence length="135" mass="14894">MATIDSTSRLSAQAGRFLLNARDQHLVVDASPGRGGQGQAWQAAELLLGALQTCSHAVIDDEARRRGWLHYGLEIHAQCEADETRPGHYRYIELKYRFSGLTQAQAEELVRVFTDVCPIYGSLSRGAPVTLRVLA</sequence>
<dbReference type="EMBL" id="LBNE01000010">
    <property type="protein sequence ID" value="KKO70998.1"/>
    <property type="molecule type" value="Genomic_DNA"/>
</dbReference>
<accession>A0A171KQ31</accession>
<dbReference type="InterPro" id="IPR003718">
    <property type="entry name" value="OsmC/Ohr_fam"/>
</dbReference>
<evidence type="ECO:0000313" key="2">
    <source>
        <dbReference type="Proteomes" id="UP000078084"/>
    </source>
</evidence>
<dbReference type="RefSeq" id="WP_068373207.1">
    <property type="nucleotide sequence ID" value="NZ_CP169556.1"/>
</dbReference>
<dbReference type="InterPro" id="IPR036102">
    <property type="entry name" value="OsmC/Ohrsf"/>
</dbReference>
<name>A0A171KQ31_9BURK</name>
<dbReference type="AlphaFoldDB" id="A0A171KQ31"/>
<dbReference type="Pfam" id="PF02566">
    <property type="entry name" value="OsmC"/>
    <property type="match status" value="1"/>
</dbReference>
<keyword evidence="2" id="KW-1185">Reference proteome</keyword>